<gene>
    <name evidence="2" type="primary">secA_1</name>
    <name evidence="2" type="ORF">NCTC8261_05994</name>
</gene>
<reference evidence="2 3" key="1">
    <citation type="submission" date="2018-06" db="EMBL/GenBank/DDBJ databases">
        <authorList>
            <consortium name="Pathogen Informatics"/>
            <person name="Doyle S."/>
        </authorList>
    </citation>
    <scope>NUCLEOTIDE SEQUENCE [LARGE SCALE GENOMIC DNA]</scope>
    <source>
        <strain evidence="2 3">NCTC8261</strain>
    </source>
</reference>
<organism evidence="2 3">
    <name type="scientific">Salmonella enterica I</name>
    <dbReference type="NCBI Taxonomy" id="59201"/>
    <lineage>
        <taxon>Bacteria</taxon>
        <taxon>Pseudomonadati</taxon>
        <taxon>Pseudomonadota</taxon>
        <taxon>Gammaproteobacteria</taxon>
        <taxon>Enterobacterales</taxon>
        <taxon>Enterobacteriaceae</taxon>
        <taxon>Salmonella</taxon>
    </lineage>
</organism>
<dbReference type="AlphaFoldDB" id="A0A379X176"/>
<accession>A0A379X176</accession>
<name>A0A379X176_SALET</name>
<evidence type="ECO:0000313" key="2">
    <source>
        <dbReference type="EMBL" id="SUH39628.1"/>
    </source>
</evidence>
<sequence>MFAAMLESLKYEVISTLSKVQVRMPEEVEAMEMQRREEAERLAQMQQLSHQDDDTAVAADLAAQNRRT</sequence>
<feature type="region of interest" description="Disordered" evidence="1">
    <location>
        <begin position="34"/>
        <end position="68"/>
    </location>
</feature>
<protein>
    <submittedName>
        <fullName evidence="2">Preprotein translocase SecA subunit</fullName>
    </submittedName>
</protein>
<evidence type="ECO:0000256" key="1">
    <source>
        <dbReference type="SAM" id="MobiDB-lite"/>
    </source>
</evidence>
<feature type="compositionally biased region" description="Low complexity" evidence="1">
    <location>
        <begin position="56"/>
        <end position="68"/>
    </location>
</feature>
<proteinExistence type="predicted"/>
<dbReference type="Proteomes" id="UP000254712">
    <property type="component" value="Unassembled WGS sequence"/>
</dbReference>
<dbReference type="EMBL" id="UGXT01000002">
    <property type="protein sequence ID" value="SUH39628.1"/>
    <property type="molecule type" value="Genomic_DNA"/>
</dbReference>
<evidence type="ECO:0000313" key="3">
    <source>
        <dbReference type="Proteomes" id="UP000254712"/>
    </source>
</evidence>